<keyword evidence="3" id="KW-0472">Membrane</keyword>
<dbReference type="FunCoup" id="H2B1K5">
    <property type="interactions" value="77"/>
</dbReference>
<dbReference type="GO" id="GO:0051015">
    <property type="term" value="F:actin filament binding"/>
    <property type="evidence" value="ECO:0007669"/>
    <property type="project" value="TreeGrafter"/>
</dbReference>
<feature type="transmembrane region" description="Helical" evidence="3">
    <location>
        <begin position="20"/>
        <end position="43"/>
    </location>
</feature>
<gene>
    <name evidence="4" type="primary">KAFR0K01510</name>
    <name evidence="4" type="ORF">KAFR_0K01510</name>
</gene>
<dbReference type="HOGENOM" id="CLU_013934_0_0_1"/>
<dbReference type="GeneID" id="13886694"/>
<dbReference type="GO" id="GO:0000146">
    <property type="term" value="F:microfilament motor activity"/>
    <property type="evidence" value="ECO:0007669"/>
    <property type="project" value="TreeGrafter"/>
</dbReference>
<organism evidence="4 5">
    <name type="scientific">Kazachstania africana (strain ATCC 22294 / BCRC 22015 / CBS 2517 / CECT 1963 / NBRC 1671 / NRRL Y-8276)</name>
    <name type="common">Yeast</name>
    <name type="synonym">Kluyveromyces africanus</name>
    <dbReference type="NCBI Taxonomy" id="1071382"/>
    <lineage>
        <taxon>Eukaryota</taxon>
        <taxon>Fungi</taxon>
        <taxon>Dikarya</taxon>
        <taxon>Ascomycota</taxon>
        <taxon>Saccharomycotina</taxon>
        <taxon>Saccharomycetes</taxon>
        <taxon>Saccharomycetales</taxon>
        <taxon>Saccharomycetaceae</taxon>
        <taxon>Kazachstania</taxon>
    </lineage>
</organism>
<evidence type="ECO:0000256" key="1">
    <source>
        <dbReference type="SAM" id="Coils"/>
    </source>
</evidence>
<dbReference type="GO" id="GO:0032982">
    <property type="term" value="C:myosin filament"/>
    <property type="evidence" value="ECO:0007669"/>
    <property type="project" value="TreeGrafter"/>
</dbReference>
<keyword evidence="3" id="KW-1133">Transmembrane helix</keyword>
<dbReference type="eggNOG" id="ENOG502QSPS">
    <property type="taxonomic scope" value="Eukaryota"/>
</dbReference>
<feature type="compositionally biased region" description="Polar residues" evidence="2">
    <location>
        <begin position="271"/>
        <end position="280"/>
    </location>
</feature>
<feature type="region of interest" description="Disordered" evidence="2">
    <location>
        <begin position="269"/>
        <end position="291"/>
    </location>
</feature>
<accession>H2B1K5</accession>
<name>H2B1K5_KAZAF</name>
<evidence type="ECO:0000313" key="5">
    <source>
        <dbReference type="Proteomes" id="UP000005220"/>
    </source>
</evidence>
<dbReference type="PANTHER" id="PTHR45615">
    <property type="entry name" value="MYOSIN HEAVY CHAIN, NON-MUSCLE"/>
    <property type="match status" value="1"/>
</dbReference>
<dbReference type="EMBL" id="HE650831">
    <property type="protein sequence ID" value="CCF60505.1"/>
    <property type="molecule type" value="Genomic_DNA"/>
</dbReference>
<feature type="region of interest" description="Disordered" evidence="2">
    <location>
        <begin position="480"/>
        <end position="509"/>
    </location>
</feature>
<feature type="compositionally biased region" description="Polar residues" evidence="2">
    <location>
        <begin position="303"/>
        <end position="322"/>
    </location>
</feature>
<dbReference type="OrthoDB" id="4158994at2759"/>
<reference evidence="4 5" key="1">
    <citation type="journal article" date="2011" name="Proc. Natl. Acad. Sci. U.S.A.">
        <title>Evolutionary erosion of yeast sex chromosomes by mating-type switching accidents.</title>
        <authorList>
            <person name="Gordon J.L."/>
            <person name="Armisen D."/>
            <person name="Proux-Wera E."/>
            <person name="Oheigeartaigh S.S."/>
            <person name="Byrne K.P."/>
            <person name="Wolfe K.H."/>
        </authorList>
    </citation>
    <scope>NUCLEOTIDE SEQUENCE [LARGE SCALE GENOMIC DNA]</scope>
    <source>
        <strain evidence="5">ATCC 22294 / BCRC 22015 / CBS 2517 / CECT 1963 / NBRC 1671 / NRRL Y-8276</strain>
    </source>
</reference>
<keyword evidence="5" id="KW-1185">Reference proteome</keyword>
<dbReference type="RefSeq" id="XP_003959640.1">
    <property type="nucleotide sequence ID" value="XM_003959591.1"/>
</dbReference>
<feature type="coiled-coil region" evidence="1">
    <location>
        <begin position="697"/>
        <end position="894"/>
    </location>
</feature>
<protein>
    <submittedName>
        <fullName evidence="4">Uncharacterized protein</fullName>
    </submittedName>
</protein>
<keyword evidence="1" id="KW-0175">Coiled coil</keyword>
<evidence type="ECO:0000256" key="3">
    <source>
        <dbReference type="SAM" id="Phobius"/>
    </source>
</evidence>
<dbReference type="GO" id="GO:0005737">
    <property type="term" value="C:cytoplasm"/>
    <property type="evidence" value="ECO:0007669"/>
    <property type="project" value="TreeGrafter"/>
</dbReference>
<dbReference type="Proteomes" id="UP000005220">
    <property type="component" value="Chromosome 11"/>
</dbReference>
<dbReference type="PANTHER" id="PTHR45615:SF40">
    <property type="entry name" value="MYOSIN HEAVY CHAIN, NON-MUSCLE"/>
    <property type="match status" value="1"/>
</dbReference>
<proteinExistence type="predicted"/>
<evidence type="ECO:0000256" key="2">
    <source>
        <dbReference type="SAM" id="MobiDB-lite"/>
    </source>
</evidence>
<dbReference type="InParanoid" id="H2B1K5"/>
<dbReference type="GO" id="GO:0016460">
    <property type="term" value="C:myosin II complex"/>
    <property type="evidence" value="ECO:0007669"/>
    <property type="project" value="TreeGrafter"/>
</dbReference>
<dbReference type="STRING" id="1071382.H2B1K5"/>
<evidence type="ECO:0000313" key="4">
    <source>
        <dbReference type="EMBL" id="CCF60505.1"/>
    </source>
</evidence>
<sequence>MFRGGCISLSSRHRFEDTLALFIVFLSFNHFSSLCLLVTFILMTKFKNFITNMFITLFLQKKPSPRIEEVSHIESVGSLSSQSSSMKVPNGAATSKKLSRNQNTSIFKEKFILAPFLHAVVEFTLATVLKVYGGNYFVVPTEKLAIAIIASFMINDPGDCLSYATICTVLYAVSSNILKRLAPFNDGPPFVFYQSIKTFPLKSPLISFFYRYSLILFKLLHLFVPTIPNEWNKYITHLCYYLSLHIVYTQFARNTVFSSDSQQPVAKKNSVLRSLSTSSPHGFKSHQAKDELHHRIPSATSQRILSSSSAKNDNSLNTNVINDNPAGLKNNTANIGKSNNNKTFVNNILPHFTNVVGQIKTFEPTVTVPEKTNVQTVTTTSTEKSSNTSSSNVVLSNNENNFINQFYEIGIENLDTEISSDLKTDITVTSNLENFIRYLFEADKKVLISPLWSILVTLKTTNFEKKYLKEFKETKEKVDDLTPLSSSNDDTITPVPSVEEHGPHNSLDYSAIDGRKRTKSVFNRSDDPLNSMALIAQTASDDFSQLNLLSTNDNIFNRKENDYKVCIVEIGTHSLTFHIENLHDGELIVLVNGLIWSEVSCSLILEHVGEEYVVVNGLVPSCSYDIQFINRLNQTAVFFNTDLIIRTKGQGDRNVSDDSADKLSKNFEKLDLTFPSYYHRKFLSPLLTLKHSVLTTNANLSDERLKLKKTKKEITKKLNAFKQEIDHLKNKLKQNASTEEKNSSKVENLKIALQQNENSVAELEEEFKNVSKDEFELEDRYLEKKNYHLKKELEFSKAEENLKKKLDEVTGKMGKLETEYNQLLSRKEKLEARRDRLQKELDQNNEIFEVFKANFLQKKEKERSKREDIRAREINELELQIKGLEQDISRLEAENERIQPILNRY</sequence>
<feature type="region of interest" description="Disordered" evidence="2">
    <location>
        <begin position="303"/>
        <end position="334"/>
    </location>
</feature>
<dbReference type="KEGG" id="kaf:KAFR_0K01510"/>
<dbReference type="AlphaFoldDB" id="H2B1K5"/>
<keyword evidence="3" id="KW-0812">Transmembrane</keyword>